<sequence>MSTKTLENVIRELQKTIATLVNKVNSLEIKLDEQSSIIIKLSSISDSAKPKSLASVPPPADTVPDAALQRTVRAARRNANSASAASTETSSATSRKCSAVRADTPTATPVINKPLNAWITKLPAAVASASPPMTGTAGTLSIVSKSTCKPKSQAHAGCVLDKNEQNDWQVVGRQRRNKRPCFVGTGCDDQELKAVEKTRSIQAWNFEPNTTSEKIERFLNRIVHSDYTVEKRKIRTDRHAAFEISMLESVYTQVTAPAVWPPGVRFSEWFPGRPRRPRGDDRETSEPRT</sequence>
<protein>
    <submittedName>
        <fullName evidence="3">Uncharacterized protein</fullName>
    </submittedName>
</protein>
<dbReference type="AlphaFoldDB" id="A0A0L7LJ94"/>
<dbReference type="EMBL" id="JTDY01000919">
    <property type="protein sequence ID" value="KOB75439.1"/>
    <property type="molecule type" value="Genomic_DNA"/>
</dbReference>
<dbReference type="Proteomes" id="UP000037510">
    <property type="component" value="Unassembled WGS sequence"/>
</dbReference>
<evidence type="ECO:0000256" key="1">
    <source>
        <dbReference type="SAM" id="Coils"/>
    </source>
</evidence>
<keyword evidence="4" id="KW-1185">Reference proteome</keyword>
<gene>
    <name evidence="3" type="ORF">OBRU01_04638</name>
</gene>
<feature type="compositionally biased region" description="Low complexity" evidence="2">
    <location>
        <begin position="74"/>
        <end position="95"/>
    </location>
</feature>
<reference evidence="3 4" key="1">
    <citation type="journal article" date="2015" name="Genome Biol. Evol.">
        <title>The genome of winter moth (Operophtera brumata) provides a genomic perspective on sexual dimorphism and phenology.</title>
        <authorList>
            <person name="Derks M.F."/>
            <person name="Smit S."/>
            <person name="Salis L."/>
            <person name="Schijlen E."/>
            <person name="Bossers A."/>
            <person name="Mateman C."/>
            <person name="Pijl A.S."/>
            <person name="de Ridder D."/>
            <person name="Groenen M.A."/>
            <person name="Visser M.E."/>
            <person name="Megens H.J."/>
        </authorList>
    </citation>
    <scope>NUCLEOTIDE SEQUENCE [LARGE SCALE GENOMIC DNA]</scope>
    <source>
        <strain evidence="3">WM2013NL</strain>
        <tissue evidence="3">Head and thorax</tissue>
    </source>
</reference>
<comment type="caution">
    <text evidence="3">The sequence shown here is derived from an EMBL/GenBank/DDBJ whole genome shotgun (WGS) entry which is preliminary data.</text>
</comment>
<feature type="compositionally biased region" description="Basic and acidic residues" evidence="2">
    <location>
        <begin position="277"/>
        <end position="289"/>
    </location>
</feature>
<feature type="region of interest" description="Disordered" evidence="2">
    <location>
        <begin position="74"/>
        <end position="100"/>
    </location>
</feature>
<organism evidence="3 4">
    <name type="scientific">Operophtera brumata</name>
    <name type="common">Winter moth</name>
    <name type="synonym">Phalaena brumata</name>
    <dbReference type="NCBI Taxonomy" id="104452"/>
    <lineage>
        <taxon>Eukaryota</taxon>
        <taxon>Metazoa</taxon>
        <taxon>Ecdysozoa</taxon>
        <taxon>Arthropoda</taxon>
        <taxon>Hexapoda</taxon>
        <taxon>Insecta</taxon>
        <taxon>Pterygota</taxon>
        <taxon>Neoptera</taxon>
        <taxon>Endopterygota</taxon>
        <taxon>Lepidoptera</taxon>
        <taxon>Glossata</taxon>
        <taxon>Ditrysia</taxon>
        <taxon>Geometroidea</taxon>
        <taxon>Geometridae</taxon>
        <taxon>Larentiinae</taxon>
        <taxon>Operophtera</taxon>
    </lineage>
</organism>
<proteinExistence type="predicted"/>
<evidence type="ECO:0000313" key="4">
    <source>
        <dbReference type="Proteomes" id="UP000037510"/>
    </source>
</evidence>
<name>A0A0L7LJ94_OPEBR</name>
<feature type="coiled-coil region" evidence="1">
    <location>
        <begin position="3"/>
        <end position="30"/>
    </location>
</feature>
<keyword evidence="1" id="KW-0175">Coiled coil</keyword>
<evidence type="ECO:0000313" key="3">
    <source>
        <dbReference type="EMBL" id="KOB75439.1"/>
    </source>
</evidence>
<evidence type="ECO:0000256" key="2">
    <source>
        <dbReference type="SAM" id="MobiDB-lite"/>
    </source>
</evidence>
<accession>A0A0L7LJ94</accession>
<feature type="region of interest" description="Disordered" evidence="2">
    <location>
        <begin position="270"/>
        <end position="289"/>
    </location>
</feature>